<dbReference type="PANTHER" id="PTHR13774">
    <property type="entry name" value="PHENAZINE BIOSYNTHESIS PROTEIN"/>
    <property type="match status" value="1"/>
</dbReference>
<proteinExistence type="inferred from homology"/>
<dbReference type="Proteomes" id="UP000271227">
    <property type="component" value="Unassembled WGS sequence"/>
</dbReference>
<dbReference type="GO" id="GO:0016853">
    <property type="term" value="F:isomerase activity"/>
    <property type="evidence" value="ECO:0007669"/>
    <property type="project" value="UniProtKB-KW"/>
</dbReference>
<dbReference type="Pfam" id="PF02567">
    <property type="entry name" value="PhzC-PhzF"/>
    <property type="match status" value="1"/>
</dbReference>
<accession>A0A3M0C7E7</accession>
<keyword evidence="2" id="KW-0413">Isomerase</keyword>
<dbReference type="OrthoDB" id="9788221at2"/>
<dbReference type="AlphaFoldDB" id="A0A3M0C7E7"/>
<keyword evidence="5" id="KW-1185">Reference proteome</keyword>
<dbReference type="SUPFAM" id="SSF54506">
    <property type="entry name" value="Diaminopimelate epimerase-like"/>
    <property type="match status" value="1"/>
</dbReference>
<evidence type="ECO:0000256" key="1">
    <source>
        <dbReference type="ARBA" id="ARBA00008270"/>
    </source>
</evidence>
<evidence type="ECO:0000256" key="2">
    <source>
        <dbReference type="ARBA" id="ARBA00023235"/>
    </source>
</evidence>
<organism evidence="4 5">
    <name type="scientific">Eilatimonas milleporae</name>
    <dbReference type="NCBI Taxonomy" id="911205"/>
    <lineage>
        <taxon>Bacteria</taxon>
        <taxon>Pseudomonadati</taxon>
        <taxon>Pseudomonadota</taxon>
        <taxon>Alphaproteobacteria</taxon>
        <taxon>Kordiimonadales</taxon>
        <taxon>Kordiimonadaceae</taxon>
        <taxon>Eilatimonas</taxon>
    </lineage>
</organism>
<dbReference type="NCBIfam" id="TIGR00654">
    <property type="entry name" value="PhzF_family"/>
    <property type="match status" value="1"/>
</dbReference>
<gene>
    <name evidence="4" type="ORF">BXY39_2887</name>
</gene>
<dbReference type="InParanoid" id="A0A3M0C7E7"/>
<dbReference type="Gene3D" id="3.10.310.10">
    <property type="entry name" value="Diaminopimelate Epimerase, Chain A, domain 1"/>
    <property type="match status" value="2"/>
</dbReference>
<name>A0A3M0C7E7_9PROT</name>
<dbReference type="FunCoup" id="A0A3M0C7E7">
    <property type="interactions" value="416"/>
</dbReference>
<feature type="active site" evidence="3">
    <location>
        <position position="46"/>
    </location>
</feature>
<dbReference type="EMBL" id="REFR01000013">
    <property type="protein sequence ID" value="RMB04617.1"/>
    <property type="molecule type" value="Genomic_DNA"/>
</dbReference>
<evidence type="ECO:0000313" key="5">
    <source>
        <dbReference type="Proteomes" id="UP000271227"/>
    </source>
</evidence>
<dbReference type="RefSeq" id="WP_121939634.1">
    <property type="nucleotide sequence ID" value="NZ_REFR01000013.1"/>
</dbReference>
<protein>
    <submittedName>
        <fullName evidence="4">PhzF family phenazine biosynthesis protein</fullName>
    </submittedName>
</protein>
<sequence length="269" mass="29383">MEIALFQIDAFTGHAFGGNPAAVCPLPYFLQDDIMQAIARENNLSETAYVVPTAQGEADFDLRWFTPTVEVDLCGHATLAAAKVIFSHIRPDLEVIRFSTRSGLLTVTRDGDMLAMDFPMVTPQEVTPPESLTHAFDHPPDTVLAGLRDLLIVFPEQRVIETLAPDMAALCKAAPWGFICTAPGSDGETDFVTRCFYPNHGIHEDPVTGSAYCVAAPYWAARLGKRAMKARQLSARGGDLWLEVGSERLIIKGQALEVMRGSLMLPHIA</sequence>
<comment type="caution">
    <text evidence="4">The sequence shown here is derived from an EMBL/GenBank/DDBJ whole genome shotgun (WGS) entry which is preliminary data.</text>
</comment>
<dbReference type="GO" id="GO:0005737">
    <property type="term" value="C:cytoplasm"/>
    <property type="evidence" value="ECO:0007669"/>
    <property type="project" value="TreeGrafter"/>
</dbReference>
<dbReference type="InterPro" id="IPR003719">
    <property type="entry name" value="Phenazine_PhzF-like"/>
</dbReference>
<reference evidence="4 5" key="1">
    <citation type="submission" date="2018-10" db="EMBL/GenBank/DDBJ databases">
        <title>Genomic Encyclopedia of Archaeal and Bacterial Type Strains, Phase II (KMG-II): from individual species to whole genera.</title>
        <authorList>
            <person name="Goeker M."/>
        </authorList>
    </citation>
    <scope>NUCLEOTIDE SEQUENCE [LARGE SCALE GENOMIC DNA]</scope>
    <source>
        <strain evidence="4 5">DSM 25217</strain>
    </source>
</reference>
<evidence type="ECO:0000313" key="4">
    <source>
        <dbReference type="EMBL" id="RMB04617.1"/>
    </source>
</evidence>
<comment type="similarity">
    <text evidence="1">Belongs to the PhzF family.</text>
</comment>
<evidence type="ECO:0000256" key="3">
    <source>
        <dbReference type="PIRSR" id="PIRSR016184-1"/>
    </source>
</evidence>
<dbReference type="PIRSF" id="PIRSF016184">
    <property type="entry name" value="PhzC_PhzF"/>
    <property type="match status" value="1"/>
</dbReference>
<dbReference type="PANTHER" id="PTHR13774:SF17">
    <property type="entry name" value="PHENAZINE BIOSYNTHESIS-LIKE DOMAIN-CONTAINING PROTEIN"/>
    <property type="match status" value="1"/>
</dbReference>